<evidence type="ECO:0000256" key="1">
    <source>
        <dbReference type="ARBA" id="ARBA00004370"/>
    </source>
</evidence>
<feature type="transmembrane region" description="Helical" evidence="5">
    <location>
        <begin position="94"/>
        <end position="116"/>
    </location>
</feature>
<dbReference type="CTD" id="36383452"/>
<protein>
    <submittedName>
        <fullName evidence="7">GPCR, rhodopsin-like, 7TM domain and 7TM GPCR, serpentine receptor class v (Srv) family-containing protein</fullName>
    </submittedName>
</protein>
<dbReference type="Pfam" id="PF10323">
    <property type="entry name" value="7TM_GPCR_Srv"/>
    <property type="match status" value="1"/>
</dbReference>
<keyword evidence="2 5" id="KW-0812">Transmembrane</keyword>
<evidence type="ECO:0000259" key="6">
    <source>
        <dbReference type="PROSITE" id="PS50262"/>
    </source>
</evidence>
<dbReference type="Gene3D" id="1.20.1070.10">
    <property type="entry name" value="Rhodopsin 7-helix transmembrane proteins"/>
    <property type="match status" value="1"/>
</dbReference>
<dbReference type="GO" id="GO:0016020">
    <property type="term" value="C:membrane"/>
    <property type="evidence" value="ECO:0007669"/>
    <property type="project" value="UniProtKB-SubCell"/>
</dbReference>
<comment type="subcellular location">
    <subcellularLocation>
        <location evidence="1">Membrane</location>
    </subcellularLocation>
</comment>
<proteinExistence type="predicted"/>
<reference evidence="7" key="2">
    <citation type="submission" date="2014-09" db="EMBL/GenBank/DDBJ databases">
        <authorList>
            <person name="Aslett A.Martin."/>
        </authorList>
    </citation>
    <scope>NUCLEOTIDE SEQUENCE</scope>
    <source>
        <strain evidence="7">ED321 Heterogonic</strain>
    </source>
</reference>
<dbReference type="GeneID" id="36383452"/>
<evidence type="ECO:0000256" key="5">
    <source>
        <dbReference type="SAM" id="Phobius"/>
    </source>
</evidence>
<feature type="transmembrane region" description="Helical" evidence="5">
    <location>
        <begin position="6"/>
        <end position="29"/>
    </location>
</feature>
<keyword evidence="4 5" id="KW-0472">Membrane</keyword>
<accession>A0A090LS85</accession>
<gene>
    <name evidence="7 9 10" type="ORF">SRAE_X000039900</name>
</gene>
<reference evidence="8" key="1">
    <citation type="submission" date="2014-09" db="EMBL/GenBank/DDBJ databases">
        <authorList>
            <person name="Martin A.A."/>
        </authorList>
    </citation>
    <scope>NUCLEOTIDE SEQUENCE</scope>
    <source>
        <strain evidence="8">ED321</strain>
    </source>
</reference>
<organism evidence="7">
    <name type="scientific">Strongyloides ratti</name>
    <name type="common">Parasitic roundworm</name>
    <dbReference type="NCBI Taxonomy" id="34506"/>
    <lineage>
        <taxon>Eukaryota</taxon>
        <taxon>Metazoa</taxon>
        <taxon>Ecdysozoa</taxon>
        <taxon>Nematoda</taxon>
        <taxon>Chromadorea</taxon>
        <taxon>Rhabditida</taxon>
        <taxon>Tylenchina</taxon>
        <taxon>Panagrolaimomorpha</taxon>
        <taxon>Strongyloidoidea</taxon>
        <taxon>Strongyloididae</taxon>
        <taxon>Strongyloides</taxon>
    </lineage>
</organism>
<dbReference type="SUPFAM" id="SSF81321">
    <property type="entry name" value="Family A G protein-coupled receptor-like"/>
    <property type="match status" value="1"/>
</dbReference>
<feature type="transmembrane region" description="Helical" evidence="5">
    <location>
        <begin position="128"/>
        <end position="151"/>
    </location>
</feature>
<evidence type="ECO:0000313" key="10">
    <source>
        <dbReference type="WormBase" id="SRAE_X000039900"/>
    </source>
</evidence>
<feature type="transmembrane region" description="Helical" evidence="5">
    <location>
        <begin position="171"/>
        <end position="190"/>
    </location>
</feature>
<dbReference type="InterPro" id="IPR017452">
    <property type="entry name" value="GPCR_Rhodpsn_7TM"/>
</dbReference>
<keyword evidence="3 5" id="KW-1133">Transmembrane helix</keyword>
<reference evidence="9" key="3">
    <citation type="submission" date="2020-12" db="UniProtKB">
        <authorList>
            <consortium name="WormBaseParasite"/>
        </authorList>
    </citation>
    <scope>IDENTIFICATION</scope>
</reference>
<evidence type="ECO:0000313" key="7">
    <source>
        <dbReference type="EMBL" id="CEF71072.1"/>
    </source>
</evidence>
<dbReference type="PROSITE" id="PS50262">
    <property type="entry name" value="G_PROTEIN_RECEP_F1_2"/>
    <property type="match status" value="1"/>
</dbReference>
<dbReference type="AlphaFoldDB" id="A0A090LS85"/>
<keyword evidence="8" id="KW-1185">Reference proteome</keyword>
<dbReference type="InterPro" id="IPR019426">
    <property type="entry name" value="7TM_GPCR_serpentine_rcpt_Srv"/>
</dbReference>
<feature type="domain" description="G-protein coupled receptors family 1 profile" evidence="6">
    <location>
        <begin position="1"/>
        <end position="140"/>
    </location>
</feature>
<sequence length="227" mass="26703">MYSFGAFFVSGFFVHALVIAIVRYIAIKYPTKYRKIFTKKCVILIILGMFLYGLIIGTGTLFFKSRYVYNNKSDVIAAIYYDKNVTYYTFSYSIIIYNLTIIFSLLFNVANWILIYKKRNERKKNKSMNIIYALYSCFTFITTVFHEFYFVLRIIGTYLENENLKVMSNIIISYTGEIGTYGDFYFVLIISKKLRNAIIASIRNFFGYPIIENTNKTLPHTTKCIRF</sequence>
<dbReference type="Proteomes" id="UP000035682">
    <property type="component" value="Unplaced"/>
</dbReference>
<dbReference type="WBParaSite" id="SRAE_X000039900.1">
    <property type="protein sequence ID" value="SRAE_X000039900.1"/>
    <property type="gene ID" value="WBGene00265958"/>
</dbReference>
<dbReference type="RefSeq" id="XP_024510268.1">
    <property type="nucleotide sequence ID" value="XM_024644739.1"/>
</dbReference>
<evidence type="ECO:0000313" key="8">
    <source>
        <dbReference type="Proteomes" id="UP000035682"/>
    </source>
</evidence>
<feature type="transmembrane region" description="Helical" evidence="5">
    <location>
        <begin position="41"/>
        <end position="63"/>
    </location>
</feature>
<evidence type="ECO:0000256" key="2">
    <source>
        <dbReference type="ARBA" id="ARBA00022692"/>
    </source>
</evidence>
<keyword evidence="7" id="KW-0675">Receptor</keyword>
<evidence type="ECO:0000256" key="3">
    <source>
        <dbReference type="ARBA" id="ARBA00022989"/>
    </source>
</evidence>
<name>A0A090LS85_STRRB</name>
<evidence type="ECO:0000313" key="9">
    <source>
        <dbReference type="WBParaSite" id="SRAE_X000039900.1"/>
    </source>
</evidence>
<evidence type="ECO:0000256" key="4">
    <source>
        <dbReference type="ARBA" id="ARBA00023136"/>
    </source>
</evidence>
<dbReference type="EMBL" id="LN609530">
    <property type="protein sequence ID" value="CEF71072.1"/>
    <property type="molecule type" value="Genomic_DNA"/>
</dbReference>
<dbReference type="PANTHER" id="PTHR31552:SF8">
    <property type="entry name" value="SERPENTINE RECEPTOR CLASS GAMMA"/>
    <property type="match status" value="1"/>
</dbReference>
<dbReference type="PANTHER" id="PTHR31552">
    <property type="entry name" value="SERPENTINE RECEPTOR CLASS GAMMA"/>
    <property type="match status" value="1"/>
</dbReference>
<dbReference type="CDD" id="cd00637">
    <property type="entry name" value="7tm_classA_rhodopsin-like"/>
    <property type="match status" value="1"/>
</dbReference>
<dbReference type="WormBase" id="SRAE_X000039900">
    <property type="protein sequence ID" value="SRP08082"/>
    <property type="gene ID" value="WBGene00265958"/>
</dbReference>